<evidence type="ECO:0000313" key="1">
    <source>
        <dbReference type="Proteomes" id="UP000515140"/>
    </source>
</evidence>
<organism evidence="1 2">
    <name type="scientific">Phascolarctos cinereus</name>
    <name type="common">Koala</name>
    <dbReference type="NCBI Taxonomy" id="38626"/>
    <lineage>
        <taxon>Eukaryota</taxon>
        <taxon>Metazoa</taxon>
        <taxon>Chordata</taxon>
        <taxon>Craniata</taxon>
        <taxon>Vertebrata</taxon>
        <taxon>Euteleostomi</taxon>
        <taxon>Mammalia</taxon>
        <taxon>Metatheria</taxon>
        <taxon>Diprotodontia</taxon>
        <taxon>Phascolarctidae</taxon>
        <taxon>Phascolarctos</taxon>
    </lineage>
</organism>
<sequence>MERRRYGNIPGEEETLDRDYFPMLVTRPSSYKKSVSEGREGLRKITATEGALKSWMGLHPTRTLNFCLQYKQNLVWWSIGFTRLPKNLRPPKKSRTSGVMHGALDLQTRRPGFKYYSVLCPRPASTLHAIQPHNQIICLPLPTHFSLCRTEFSTMDLTLRLPNPHLSEDVSQAPPRVKTGAASGAPTMCQVFC</sequence>
<keyword evidence="1" id="KW-1185">Reference proteome</keyword>
<protein>
    <submittedName>
        <fullName evidence="2">Uncharacterized protein LOC110222568</fullName>
    </submittedName>
</protein>
<accession>A0A6P5M424</accession>
<dbReference type="RefSeq" id="XP_020863259.1">
    <property type="nucleotide sequence ID" value="XM_021007600.1"/>
</dbReference>
<dbReference type="InParanoid" id="A0A6P5M424"/>
<evidence type="ECO:0000313" key="2">
    <source>
        <dbReference type="RefSeq" id="XP_020863259.1"/>
    </source>
</evidence>
<reference evidence="2" key="1">
    <citation type="submission" date="2025-08" db="UniProtKB">
        <authorList>
            <consortium name="RefSeq"/>
        </authorList>
    </citation>
    <scope>IDENTIFICATION</scope>
    <source>
        <tissue evidence="2">Spleen</tissue>
    </source>
</reference>
<dbReference type="AlphaFoldDB" id="A0A6P5M424"/>
<dbReference type="KEGG" id="pcw:110222568"/>
<name>A0A6P5M424_PHACI</name>
<dbReference type="GeneID" id="110222568"/>
<proteinExistence type="predicted"/>
<dbReference type="Proteomes" id="UP000515140">
    <property type="component" value="Unplaced"/>
</dbReference>
<gene>
    <name evidence="2" type="primary">LOC110222568</name>
</gene>